<keyword evidence="2" id="KW-1185">Reference proteome</keyword>
<organism evidence="1 2">
    <name type="scientific">Nocardioides pini</name>
    <dbReference type="NCBI Taxonomy" id="2975053"/>
    <lineage>
        <taxon>Bacteria</taxon>
        <taxon>Bacillati</taxon>
        <taxon>Actinomycetota</taxon>
        <taxon>Actinomycetes</taxon>
        <taxon>Propionibacteriales</taxon>
        <taxon>Nocardioidaceae</taxon>
        <taxon>Nocardioides</taxon>
    </lineage>
</organism>
<dbReference type="RefSeq" id="WP_268111606.1">
    <property type="nucleotide sequence ID" value="NZ_JAPPUX010000003.1"/>
</dbReference>
<evidence type="ECO:0000313" key="1">
    <source>
        <dbReference type="EMBL" id="MCY4726699.1"/>
    </source>
</evidence>
<comment type="caution">
    <text evidence="1">The sequence shown here is derived from an EMBL/GenBank/DDBJ whole genome shotgun (WGS) entry which is preliminary data.</text>
</comment>
<evidence type="ECO:0008006" key="3">
    <source>
        <dbReference type="Google" id="ProtNLM"/>
    </source>
</evidence>
<accession>A0ABT4CF14</accession>
<sequence>MPVVFGDAVAVIARRLRIDLAARDEPYADGVTVGTRTPDDREPHNGPTPLVVVTQDGPGTIQQRANSRATIRLSVWHHTEDDAYDLASLALGLAAEYRGPIVRHARPSLSPARTVDPDTGEPMAWATVLVNVAPRHI</sequence>
<evidence type="ECO:0000313" key="2">
    <source>
        <dbReference type="Proteomes" id="UP001074726"/>
    </source>
</evidence>
<gene>
    <name evidence="1" type="ORF">NYO98_10455</name>
</gene>
<protein>
    <recommendedName>
        <fullName evidence="3">DUF3168 domain-containing protein</fullName>
    </recommendedName>
</protein>
<reference evidence="1" key="1">
    <citation type="submission" date="2022-08" db="EMBL/GenBank/DDBJ databases">
        <title>Genome sequencing of Nocardioides sp. STR2.</title>
        <authorList>
            <person name="So Y."/>
        </authorList>
    </citation>
    <scope>NUCLEOTIDE SEQUENCE</scope>
    <source>
        <strain evidence="1">STR2</strain>
    </source>
</reference>
<dbReference type="EMBL" id="JAPPUX010000003">
    <property type="protein sequence ID" value="MCY4726699.1"/>
    <property type="molecule type" value="Genomic_DNA"/>
</dbReference>
<dbReference type="Proteomes" id="UP001074726">
    <property type="component" value="Unassembled WGS sequence"/>
</dbReference>
<name>A0ABT4CF14_9ACTN</name>
<proteinExistence type="predicted"/>